<protein>
    <submittedName>
        <fullName evidence="2">DUF3311 domain-containing protein</fullName>
    </submittedName>
</protein>
<dbReference type="OrthoDB" id="123261at2"/>
<dbReference type="Proteomes" id="UP000321820">
    <property type="component" value="Chromosome"/>
</dbReference>
<proteinExistence type="predicted"/>
<dbReference type="Pfam" id="PF11755">
    <property type="entry name" value="DUF3311"/>
    <property type="match status" value="1"/>
</dbReference>
<keyword evidence="1" id="KW-0812">Transmembrane</keyword>
<dbReference type="KEGG" id="talb:FTW19_18490"/>
<dbReference type="AlphaFoldDB" id="A0A5B9EI49"/>
<keyword evidence="3" id="KW-1185">Reference proteome</keyword>
<sequence length="58" mass="6893">MSPWALLLVLPYLALCFPSLYNRMTPDLIGFPFFYWYQLAWVIIASAIMLFVYRKLKS</sequence>
<keyword evidence="1" id="KW-0472">Membrane</keyword>
<evidence type="ECO:0000313" key="3">
    <source>
        <dbReference type="Proteomes" id="UP000321820"/>
    </source>
</evidence>
<dbReference type="EMBL" id="CP042806">
    <property type="protein sequence ID" value="QEE31439.1"/>
    <property type="molecule type" value="Genomic_DNA"/>
</dbReference>
<organism evidence="2 3">
    <name type="scientific">Terriglobus albidus</name>
    <dbReference type="NCBI Taxonomy" id="1592106"/>
    <lineage>
        <taxon>Bacteria</taxon>
        <taxon>Pseudomonadati</taxon>
        <taxon>Acidobacteriota</taxon>
        <taxon>Terriglobia</taxon>
        <taxon>Terriglobales</taxon>
        <taxon>Acidobacteriaceae</taxon>
        <taxon>Terriglobus</taxon>
    </lineage>
</organism>
<reference evidence="2 3" key="1">
    <citation type="submission" date="2019-08" db="EMBL/GenBank/DDBJ databases">
        <title>Complete genome sequence of Terriglobus albidus strain ORNL.</title>
        <authorList>
            <person name="Podar M."/>
        </authorList>
    </citation>
    <scope>NUCLEOTIDE SEQUENCE [LARGE SCALE GENOMIC DNA]</scope>
    <source>
        <strain evidence="2 3">ORNL</strain>
    </source>
</reference>
<dbReference type="InterPro" id="IPR021741">
    <property type="entry name" value="DUF3311"/>
</dbReference>
<feature type="transmembrane region" description="Helical" evidence="1">
    <location>
        <begin position="34"/>
        <end position="53"/>
    </location>
</feature>
<keyword evidence="1" id="KW-1133">Transmembrane helix</keyword>
<name>A0A5B9EI49_9BACT</name>
<evidence type="ECO:0000256" key="1">
    <source>
        <dbReference type="SAM" id="Phobius"/>
    </source>
</evidence>
<accession>A0A5B9EI49</accession>
<gene>
    <name evidence="2" type="ORF">FTW19_18490</name>
</gene>
<evidence type="ECO:0000313" key="2">
    <source>
        <dbReference type="EMBL" id="QEE31439.1"/>
    </source>
</evidence>